<dbReference type="SFLD" id="SFLDG00002">
    <property type="entry name" value="C1.7:_P-type_atpase_like"/>
    <property type="match status" value="1"/>
</dbReference>
<keyword evidence="5" id="KW-1278">Translocase</keyword>
<dbReference type="GO" id="GO:0016020">
    <property type="term" value="C:membrane"/>
    <property type="evidence" value="ECO:0007669"/>
    <property type="project" value="UniProtKB-SubCell"/>
</dbReference>
<dbReference type="Pfam" id="PF00122">
    <property type="entry name" value="E1-E2_ATPase"/>
    <property type="match status" value="1"/>
</dbReference>
<dbReference type="InterPro" id="IPR018303">
    <property type="entry name" value="ATPase_P-typ_P_site"/>
</dbReference>
<dbReference type="Proteomes" id="UP000033847">
    <property type="component" value="Unassembled WGS sequence"/>
</dbReference>
<dbReference type="InterPro" id="IPR006068">
    <property type="entry name" value="ATPase_P-typ_cation-transptr_C"/>
</dbReference>
<evidence type="ECO:0000256" key="8">
    <source>
        <dbReference type="SAM" id="Phobius"/>
    </source>
</evidence>
<dbReference type="AlphaFoldDB" id="A0A0G0YR03"/>
<evidence type="ECO:0000256" key="5">
    <source>
        <dbReference type="ARBA" id="ARBA00022967"/>
    </source>
</evidence>
<feature type="transmembrane region" description="Helical" evidence="8">
    <location>
        <begin position="713"/>
        <end position="735"/>
    </location>
</feature>
<sequence length="832" mass="91087">MKNYPFLTEEKGLTSTEVTERQEQYGLNVLPEKAPPSKLYLFLSQLKSPLVYVLLASSIITFIIGEYANAFIILLAVVINTTLGFVQEYKTSNALAALKKFISDEATAIRDGNRVLIDSSQIVPGDIVILNQGDKIPADGKILSSNRLHVNEAILTGESVAVKKVRDDGLFMGTTVVSGQAVIQIEAIGTSTKMGKIAEQIQEEKEVTPLQRQLKTFSKQLLIVIGLLITVVFIVGLIHEFSLVEIFTTSVALAVSSIPEGLLVSLTVVLAVGMQKILKRKGLVRKLAAAETLGGVTVICVDKTGTLTQGQMKVVDYIGKKEELAIQSLLANDLDDPIVISAYEWGKQIMGDSTPSLPRIDSIPFSSKDRFSICLNKWNEEKNIVFVNGAPEILLQWTTLSDEEKAEVVSSIDNLTKQGKRVVGFARKEVPVEKITLDTSDAKGDLSWVGLLVFSDPVRMGVKDALEQAKIAGIKVMVITGDYANTSEFVLSELGIPVTKDQIMTGEQLSILSADELARQVKNIKLFARTTPDQKLLIVDALKNNGEVVAMVGDGVNDAPALHKSDIGVVVGEASDVAKESADLVLLDSNFSTIIAAVEEGRVMFENIRKIILYLLCDAFGEIIVVLGGIILGVPLPITAVQILWVNLVSDGFPNLALTIDPKREDIMYEAPRSTKELLVNTQMILLISFVSLLVGLIALGSFVYIYNSTGDLVLARSFTFITIGLNSLIYVFAIREPKKPFWKNHLFNNKYLLAAVIGGLALQYLPFSTAVSRQFFEISALSVNHWLIAFSFSLLVFFAVEIFKMVVNHSKSINIPFGQTASRIKRVRFQK</sequence>
<dbReference type="Pfam" id="PF00689">
    <property type="entry name" value="Cation_ATPase_C"/>
    <property type="match status" value="1"/>
</dbReference>
<dbReference type="InterPro" id="IPR023214">
    <property type="entry name" value="HAD_sf"/>
</dbReference>
<dbReference type="InterPro" id="IPR059000">
    <property type="entry name" value="ATPase_P-type_domA"/>
</dbReference>
<accession>A0A0G0YR03</accession>
<dbReference type="NCBIfam" id="TIGR01494">
    <property type="entry name" value="ATPase_P-type"/>
    <property type="match status" value="2"/>
</dbReference>
<feature type="transmembrane region" description="Helical" evidence="8">
    <location>
        <begin position="251"/>
        <end position="272"/>
    </location>
</feature>
<feature type="transmembrane region" description="Helical" evidence="8">
    <location>
        <begin position="747"/>
        <end position="766"/>
    </location>
</feature>
<dbReference type="PATRIC" id="fig|1619138.3.peg.259"/>
<organism evidence="10 11">
    <name type="scientific">candidate division WWE3 bacterium GW2011_GWF1_42_14</name>
    <dbReference type="NCBI Taxonomy" id="1619138"/>
    <lineage>
        <taxon>Bacteria</taxon>
        <taxon>Katanobacteria</taxon>
    </lineage>
</organism>
<keyword evidence="2 8" id="KW-0812">Transmembrane</keyword>
<dbReference type="InterPro" id="IPR044492">
    <property type="entry name" value="P_typ_ATPase_HD_dom"/>
</dbReference>
<feature type="transmembrane region" description="Helical" evidence="8">
    <location>
        <begin position="678"/>
        <end position="707"/>
    </location>
</feature>
<comment type="subcellular location">
    <subcellularLocation>
        <location evidence="1">Membrane</location>
        <topology evidence="1">Multi-pass membrane protein</topology>
    </subcellularLocation>
</comment>
<dbReference type="InterPro" id="IPR001757">
    <property type="entry name" value="P_typ_ATPase"/>
</dbReference>
<evidence type="ECO:0000259" key="9">
    <source>
        <dbReference type="SMART" id="SM00831"/>
    </source>
</evidence>
<feature type="transmembrane region" description="Helical" evidence="8">
    <location>
        <begin position="638"/>
        <end position="658"/>
    </location>
</feature>
<gene>
    <name evidence="10" type="ORF">UV00_C0004G0006</name>
</gene>
<dbReference type="Gene3D" id="3.40.1110.10">
    <property type="entry name" value="Calcium-transporting ATPase, cytoplasmic domain N"/>
    <property type="match status" value="1"/>
</dbReference>
<evidence type="ECO:0000256" key="7">
    <source>
        <dbReference type="ARBA" id="ARBA00023136"/>
    </source>
</evidence>
<dbReference type="Gene3D" id="1.20.1110.10">
    <property type="entry name" value="Calcium-transporting ATPase, transmembrane domain"/>
    <property type="match status" value="1"/>
</dbReference>
<evidence type="ECO:0000256" key="1">
    <source>
        <dbReference type="ARBA" id="ARBA00004141"/>
    </source>
</evidence>
<keyword evidence="4" id="KW-0067">ATP-binding</keyword>
<dbReference type="InterPro" id="IPR008250">
    <property type="entry name" value="ATPase_P-typ_transduc_dom_A_sf"/>
</dbReference>
<feature type="transmembrane region" description="Helical" evidence="8">
    <location>
        <begin position="50"/>
        <end position="79"/>
    </location>
</feature>
<evidence type="ECO:0000313" key="11">
    <source>
        <dbReference type="Proteomes" id="UP000033847"/>
    </source>
</evidence>
<dbReference type="PROSITE" id="PS00154">
    <property type="entry name" value="ATPASE_E1_E2"/>
    <property type="match status" value="1"/>
</dbReference>
<evidence type="ECO:0000313" key="10">
    <source>
        <dbReference type="EMBL" id="KKS39080.1"/>
    </source>
</evidence>
<dbReference type="SFLD" id="SFLDS00003">
    <property type="entry name" value="Haloacid_Dehalogenase"/>
    <property type="match status" value="1"/>
</dbReference>
<dbReference type="InterPro" id="IPR036412">
    <property type="entry name" value="HAD-like_sf"/>
</dbReference>
<dbReference type="InterPro" id="IPR023299">
    <property type="entry name" value="ATPase_P-typ_cyto_dom_N"/>
</dbReference>
<keyword evidence="7 8" id="KW-0472">Membrane</keyword>
<dbReference type="SFLD" id="SFLDF00027">
    <property type="entry name" value="p-type_atpase"/>
    <property type="match status" value="1"/>
</dbReference>
<dbReference type="SUPFAM" id="SSF56784">
    <property type="entry name" value="HAD-like"/>
    <property type="match status" value="1"/>
</dbReference>
<dbReference type="PRINTS" id="PR00120">
    <property type="entry name" value="HATPASE"/>
</dbReference>
<comment type="caution">
    <text evidence="10">The sequence shown here is derived from an EMBL/GenBank/DDBJ whole genome shotgun (WGS) entry which is preliminary data.</text>
</comment>
<feature type="domain" description="Cation-transporting P-type ATPase N-terminal" evidence="9">
    <location>
        <begin position="3"/>
        <end position="66"/>
    </location>
</feature>
<feature type="transmembrane region" description="Helical" evidence="8">
    <location>
        <begin position="611"/>
        <end position="632"/>
    </location>
</feature>
<reference evidence="10 11" key="1">
    <citation type="journal article" date="2015" name="Nature">
        <title>rRNA introns, odd ribosomes, and small enigmatic genomes across a large radiation of phyla.</title>
        <authorList>
            <person name="Brown C.T."/>
            <person name="Hug L.A."/>
            <person name="Thomas B.C."/>
            <person name="Sharon I."/>
            <person name="Castelle C.J."/>
            <person name="Singh A."/>
            <person name="Wilkins M.J."/>
            <person name="Williams K.H."/>
            <person name="Banfield J.F."/>
        </authorList>
    </citation>
    <scope>NUCLEOTIDE SEQUENCE [LARGE SCALE GENOMIC DNA]</scope>
</reference>
<name>A0A0G0YR03_UNCKA</name>
<dbReference type="Pfam" id="PF00702">
    <property type="entry name" value="Hydrolase"/>
    <property type="match status" value="1"/>
</dbReference>
<dbReference type="Gene3D" id="3.40.50.1000">
    <property type="entry name" value="HAD superfamily/HAD-like"/>
    <property type="match status" value="1"/>
</dbReference>
<keyword evidence="6 8" id="KW-1133">Transmembrane helix</keyword>
<dbReference type="Pfam" id="PF00690">
    <property type="entry name" value="Cation_ATPase_N"/>
    <property type="match status" value="1"/>
</dbReference>
<dbReference type="GO" id="GO:0016887">
    <property type="term" value="F:ATP hydrolysis activity"/>
    <property type="evidence" value="ECO:0007669"/>
    <property type="project" value="InterPro"/>
</dbReference>
<dbReference type="InterPro" id="IPR023298">
    <property type="entry name" value="ATPase_P-typ_TM_dom_sf"/>
</dbReference>
<feature type="transmembrane region" description="Helical" evidence="8">
    <location>
        <begin position="221"/>
        <end position="239"/>
    </location>
</feature>
<dbReference type="SUPFAM" id="SSF81665">
    <property type="entry name" value="Calcium ATPase, transmembrane domain M"/>
    <property type="match status" value="1"/>
</dbReference>
<dbReference type="SMART" id="SM00831">
    <property type="entry name" value="Cation_ATPase_N"/>
    <property type="match status" value="1"/>
</dbReference>
<protein>
    <submittedName>
        <fullName evidence="10">Cation transport ATPase</fullName>
    </submittedName>
</protein>
<evidence type="ECO:0000256" key="2">
    <source>
        <dbReference type="ARBA" id="ARBA00022692"/>
    </source>
</evidence>
<dbReference type="Gene3D" id="2.70.150.10">
    <property type="entry name" value="Calcium-transporting ATPase, cytoplasmic transduction domain A"/>
    <property type="match status" value="1"/>
</dbReference>
<dbReference type="GO" id="GO:0005524">
    <property type="term" value="F:ATP binding"/>
    <property type="evidence" value="ECO:0007669"/>
    <property type="project" value="UniProtKB-KW"/>
</dbReference>
<proteinExistence type="predicted"/>
<dbReference type="EMBL" id="LCCU01000004">
    <property type="protein sequence ID" value="KKS39080.1"/>
    <property type="molecule type" value="Genomic_DNA"/>
</dbReference>
<dbReference type="PRINTS" id="PR00119">
    <property type="entry name" value="CATATPASE"/>
</dbReference>
<evidence type="ECO:0000256" key="3">
    <source>
        <dbReference type="ARBA" id="ARBA00022741"/>
    </source>
</evidence>
<dbReference type="InterPro" id="IPR004014">
    <property type="entry name" value="ATPase_P-typ_cation-transptr_N"/>
</dbReference>
<dbReference type="SUPFAM" id="SSF81653">
    <property type="entry name" value="Calcium ATPase, transduction domain A"/>
    <property type="match status" value="1"/>
</dbReference>
<evidence type="ECO:0000256" key="6">
    <source>
        <dbReference type="ARBA" id="ARBA00022989"/>
    </source>
</evidence>
<dbReference type="PANTHER" id="PTHR42861">
    <property type="entry name" value="CALCIUM-TRANSPORTING ATPASE"/>
    <property type="match status" value="1"/>
</dbReference>
<evidence type="ECO:0000256" key="4">
    <source>
        <dbReference type="ARBA" id="ARBA00022840"/>
    </source>
</evidence>
<keyword evidence="3" id="KW-0547">Nucleotide-binding</keyword>
<feature type="transmembrane region" description="Helical" evidence="8">
    <location>
        <begin position="786"/>
        <end position="804"/>
    </location>
</feature>